<evidence type="ECO:0000313" key="1">
    <source>
        <dbReference type="EMBL" id="JAH15021.1"/>
    </source>
</evidence>
<accession>A0A0E9QDS1</accession>
<dbReference type="EMBL" id="GBXM01093556">
    <property type="protein sequence ID" value="JAH15021.1"/>
    <property type="molecule type" value="Transcribed_RNA"/>
</dbReference>
<sequence>MPLDSGECRHPCFSSETSGVTSCFLSHRRLQLSLHREESEEDLSYAALIGIYGHQIHQQGTLDSN</sequence>
<reference evidence="1" key="2">
    <citation type="journal article" date="2015" name="Fish Shellfish Immunol.">
        <title>Early steps in the European eel (Anguilla anguilla)-Vibrio vulnificus interaction in the gills: Role of the RtxA13 toxin.</title>
        <authorList>
            <person name="Callol A."/>
            <person name="Pajuelo D."/>
            <person name="Ebbesson L."/>
            <person name="Teles M."/>
            <person name="MacKenzie S."/>
            <person name="Amaro C."/>
        </authorList>
    </citation>
    <scope>NUCLEOTIDE SEQUENCE</scope>
</reference>
<proteinExistence type="predicted"/>
<dbReference type="AlphaFoldDB" id="A0A0E9QDS1"/>
<organism evidence="1">
    <name type="scientific">Anguilla anguilla</name>
    <name type="common">European freshwater eel</name>
    <name type="synonym">Muraena anguilla</name>
    <dbReference type="NCBI Taxonomy" id="7936"/>
    <lineage>
        <taxon>Eukaryota</taxon>
        <taxon>Metazoa</taxon>
        <taxon>Chordata</taxon>
        <taxon>Craniata</taxon>
        <taxon>Vertebrata</taxon>
        <taxon>Euteleostomi</taxon>
        <taxon>Actinopterygii</taxon>
        <taxon>Neopterygii</taxon>
        <taxon>Teleostei</taxon>
        <taxon>Anguilliformes</taxon>
        <taxon>Anguillidae</taxon>
        <taxon>Anguilla</taxon>
    </lineage>
</organism>
<reference evidence="1" key="1">
    <citation type="submission" date="2014-11" db="EMBL/GenBank/DDBJ databases">
        <authorList>
            <person name="Amaro Gonzalez C."/>
        </authorList>
    </citation>
    <scope>NUCLEOTIDE SEQUENCE</scope>
</reference>
<name>A0A0E9QDS1_ANGAN</name>
<protein>
    <submittedName>
        <fullName evidence="1">Uncharacterized protein</fullName>
    </submittedName>
</protein>